<accession>A0A9D2SC75</accession>
<comment type="caution">
    <text evidence="11">The sequence shown here is derived from an EMBL/GenBank/DDBJ whole genome shotgun (WGS) entry which is preliminary data.</text>
</comment>
<dbReference type="GO" id="GO:0009003">
    <property type="term" value="F:signal peptidase activity"/>
    <property type="evidence" value="ECO:0007669"/>
    <property type="project" value="UniProtKB-EC"/>
</dbReference>
<comment type="subcellular location">
    <subcellularLocation>
        <location evidence="2">Cell membrane</location>
        <topology evidence="2">Single-pass type II membrane protein</topology>
    </subcellularLocation>
    <subcellularLocation>
        <location evidence="9">Membrane</location>
        <topology evidence="9">Single-pass type II membrane protein</topology>
    </subcellularLocation>
</comment>
<dbReference type="InterPro" id="IPR036286">
    <property type="entry name" value="LexA/Signal_pep-like_sf"/>
</dbReference>
<dbReference type="NCBIfam" id="TIGR02227">
    <property type="entry name" value="sigpep_I_bact"/>
    <property type="match status" value="1"/>
</dbReference>
<feature type="active site" evidence="7">
    <location>
        <position position="57"/>
    </location>
</feature>
<dbReference type="InterPro" id="IPR019533">
    <property type="entry name" value="Peptidase_S26"/>
</dbReference>
<evidence type="ECO:0000256" key="6">
    <source>
        <dbReference type="ARBA" id="ARBA00022801"/>
    </source>
</evidence>
<dbReference type="Proteomes" id="UP000823921">
    <property type="component" value="Unassembled WGS sequence"/>
</dbReference>
<protein>
    <recommendedName>
        <fullName evidence="4 8">Signal peptidase I</fullName>
        <ecNumber evidence="4 8">3.4.21.89</ecNumber>
    </recommendedName>
</protein>
<evidence type="ECO:0000313" key="11">
    <source>
        <dbReference type="EMBL" id="HJB81469.1"/>
    </source>
</evidence>
<dbReference type="CDD" id="cd06530">
    <property type="entry name" value="S26_SPase_I"/>
    <property type="match status" value="1"/>
</dbReference>
<name>A0A9D2SC75_9FIRM</name>
<evidence type="ECO:0000256" key="8">
    <source>
        <dbReference type="RuleBase" id="RU003993"/>
    </source>
</evidence>
<evidence type="ECO:0000256" key="1">
    <source>
        <dbReference type="ARBA" id="ARBA00000677"/>
    </source>
</evidence>
<evidence type="ECO:0000259" key="10">
    <source>
        <dbReference type="Pfam" id="PF10502"/>
    </source>
</evidence>
<dbReference type="PANTHER" id="PTHR43390">
    <property type="entry name" value="SIGNAL PEPTIDASE I"/>
    <property type="match status" value="1"/>
</dbReference>
<dbReference type="PROSITE" id="PS00761">
    <property type="entry name" value="SPASE_I_3"/>
    <property type="match status" value="1"/>
</dbReference>
<keyword evidence="8" id="KW-0472">Membrane</keyword>
<keyword evidence="5 8" id="KW-0645">Protease</keyword>
<dbReference type="InterPro" id="IPR019757">
    <property type="entry name" value="Pept_S26A_signal_pept_1_Lys-AS"/>
</dbReference>
<dbReference type="PRINTS" id="PR00727">
    <property type="entry name" value="LEADERPTASE"/>
</dbReference>
<dbReference type="InterPro" id="IPR000223">
    <property type="entry name" value="Pept_S26A_signal_pept_1"/>
</dbReference>
<dbReference type="InterPro" id="IPR019758">
    <property type="entry name" value="Pept_S26A_signal_pept_1_CS"/>
</dbReference>
<comment type="catalytic activity">
    <reaction evidence="1 8">
        <text>Cleavage of hydrophobic, N-terminal signal or leader sequences from secreted and periplasmic proteins.</text>
        <dbReference type="EC" id="3.4.21.89"/>
    </reaction>
</comment>
<keyword evidence="8" id="KW-1133">Transmembrane helix</keyword>
<evidence type="ECO:0000256" key="7">
    <source>
        <dbReference type="PIRSR" id="PIRSR600223-1"/>
    </source>
</evidence>
<feature type="transmembrane region" description="Helical" evidence="8">
    <location>
        <begin position="26"/>
        <end position="48"/>
    </location>
</feature>
<dbReference type="EMBL" id="DWXO01000102">
    <property type="protein sequence ID" value="HJB81469.1"/>
    <property type="molecule type" value="Genomic_DNA"/>
</dbReference>
<organism evidence="11 12">
    <name type="scientific">Candidatus Flavonifractor intestinigallinarum</name>
    <dbReference type="NCBI Taxonomy" id="2838586"/>
    <lineage>
        <taxon>Bacteria</taxon>
        <taxon>Bacillati</taxon>
        <taxon>Bacillota</taxon>
        <taxon>Clostridia</taxon>
        <taxon>Eubacteriales</taxon>
        <taxon>Oscillospiraceae</taxon>
        <taxon>Flavonifractor</taxon>
    </lineage>
</organism>
<comment type="similarity">
    <text evidence="3 9">Belongs to the peptidase S26 family.</text>
</comment>
<dbReference type="GO" id="GO:0006465">
    <property type="term" value="P:signal peptide processing"/>
    <property type="evidence" value="ECO:0007669"/>
    <property type="project" value="InterPro"/>
</dbReference>
<proteinExistence type="inferred from homology"/>
<evidence type="ECO:0000256" key="4">
    <source>
        <dbReference type="ARBA" id="ARBA00013208"/>
    </source>
</evidence>
<keyword evidence="8" id="KW-0812">Transmembrane</keyword>
<dbReference type="Gene3D" id="2.10.109.10">
    <property type="entry name" value="Umud Fragment, subunit A"/>
    <property type="match status" value="1"/>
</dbReference>
<feature type="active site" evidence="7">
    <location>
        <position position="98"/>
    </location>
</feature>
<reference evidence="11" key="1">
    <citation type="journal article" date="2021" name="PeerJ">
        <title>Extensive microbial diversity within the chicken gut microbiome revealed by metagenomics and culture.</title>
        <authorList>
            <person name="Gilroy R."/>
            <person name="Ravi A."/>
            <person name="Getino M."/>
            <person name="Pursley I."/>
            <person name="Horton D.L."/>
            <person name="Alikhan N.F."/>
            <person name="Baker D."/>
            <person name="Gharbi K."/>
            <person name="Hall N."/>
            <person name="Watson M."/>
            <person name="Adriaenssens E.M."/>
            <person name="Foster-Nyarko E."/>
            <person name="Jarju S."/>
            <person name="Secka A."/>
            <person name="Antonio M."/>
            <person name="Oren A."/>
            <person name="Chaudhuri R.R."/>
            <person name="La Ragione R."/>
            <person name="Hildebrand F."/>
            <person name="Pallen M.J."/>
        </authorList>
    </citation>
    <scope>NUCLEOTIDE SEQUENCE</scope>
    <source>
        <strain evidence="11">CHK192-8294</strain>
    </source>
</reference>
<dbReference type="Pfam" id="PF10502">
    <property type="entry name" value="Peptidase_S26"/>
    <property type="match status" value="1"/>
</dbReference>
<feature type="domain" description="Peptidase S26" evidence="10">
    <location>
        <begin position="29"/>
        <end position="186"/>
    </location>
</feature>
<dbReference type="AlphaFoldDB" id="A0A9D2SC75"/>
<evidence type="ECO:0000313" key="12">
    <source>
        <dbReference type="Proteomes" id="UP000823921"/>
    </source>
</evidence>
<dbReference type="EC" id="3.4.21.89" evidence="4 8"/>
<dbReference type="GO" id="GO:0005886">
    <property type="term" value="C:plasma membrane"/>
    <property type="evidence" value="ECO:0007669"/>
    <property type="project" value="UniProtKB-SubCell"/>
</dbReference>
<sequence>MELMALANEKTQEKELEGKDALKVDLYFWLQALVMVLVALILIFTFVGRIIGVVGSSMYPTLHDGDLLLLQSIGYTPKQGDVVVLTKEFDASEGPIVKRVIATGGQHVVIDYDAGTVTVDGEVLDEPYINPEENMRRPGGETLTDVVVPEGSIFVMGDNRNHSSDSRDVTLGTVDERYVLGRALWVILPFQDFGPIAHGAEA</sequence>
<reference evidence="11" key="2">
    <citation type="submission" date="2021-04" db="EMBL/GenBank/DDBJ databases">
        <authorList>
            <person name="Gilroy R."/>
        </authorList>
    </citation>
    <scope>NUCLEOTIDE SEQUENCE</scope>
    <source>
        <strain evidence="11">CHK192-8294</strain>
    </source>
</reference>
<evidence type="ECO:0000256" key="3">
    <source>
        <dbReference type="ARBA" id="ARBA00009370"/>
    </source>
</evidence>
<dbReference type="PROSITE" id="PS00760">
    <property type="entry name" value="SPASE_I_2"/>
    <property type="match status" value="1"/>
</dbReference>
<keyword evidence="6 8" id="KW-0378">Hydrolase</keyword>
<dbReference type="InterPro" id="IPR019756">
    <property type="entry name" value="Pept_S26A_signal_pept_1_Ser-AS"/>
</dbReference>
<gene>
    <name evidence="11" type="primary">lepB</name>
    <name evidence="11" type="ORF">H9712_10855</name>
</gene>
<dbReference type="SUPFAM" id="SSF51306">
    <property type="entry name" value="LexA/Signal peptidase"/>
    <property type="match status" value="1"/>
</dbReference>
<evidence type="ECO:0000256" key="2">
    <source>
        <dbReference type="ARBA" id="ARBA00004401"/>
    </source>
</evidence>
<evidence type="ECO:0000256" key="9">
    <source>
        <dbReference type="RuleBase" id="RU362042"/>
    </source>
</evidence>
<evidence type="ECO:0000256" key="5">
    <source>
        <dbReference type="ARBA" id="ARBA00022670"/>
    </source>
</evidence>
<dbReference type="PROSITE" id="PS00501">
    <property type="entry name" value="SPASE_I_1"/>
    <property type="match status" value="1"/>
</dbReference>
<dbReference type="PANTHER" id="PTHR43390:SF1">
    <property type="entry name" value="CHLOROPLAST PROCESSING PEPTIDASE"/>
    <property type="match status" value="1"/>
</dbReference>
<dbReference type="GO" id="GO:0004252">
    <property type="term" value="F:serine-type endopeptidase activity"/>
    <property type="evidence" value="ECO:0007669"/>
    <property type="project" value="InterPro"/>
</dbReference>